<reference evidence="1 2" key="1">
    <citation type="submission" date="2018-10" db="EMBL/GenBank/DDBJ databases">
        <authorList>
            <person name="Jung H.S."/>
            <person name="Jeon C.O."/>
        </authorList>
    </citation>
    <scope>NUCLEOTIDE SEQUENCE [LARGE SCALE GENOMIC DNA]</scope>
    <source>
        <strain evidence="1 2">MA-7-27</strain>
    </source>
</reference>
<gene>
    <name evidence="1" type="ORF">D9R08_15710</name>
</gene>
<protein>
    <submittedName>
        <fullName evidence="1">Histidine phosphatase family protein</fullName>
    </submittedName>
</protein>
<dbReference type="Proteomes" id="UP000281343">
    <property type="component" value="Unassembled WGS sequence"/>
</dbReference>
<keyword evidence="2" id="KW-1185">Reference proteome</keyword>
<dbReference type="InterPro" id="IPR013078">
    <property type="entry name" value="His_Pase_superF_clade-1"/>
</dbReference>
<evidence type="ECO:0000313" key="1">
    <source>
        <dbReference type="EMBL" id="RMA41292.1"/>
    </source>
</evidence>
<dbReference type="PANTHER" id="PTHR47623">
    <property type="entry name" value="OS09G0287300 PROTEIN"/>
    <property type="match status" value="1"/>
</dbReference>
<dbReference type="OrthoDB" id="9810154at2"/>
<organism evidence="1 2">
    <name type="scientific">Rhodophyticola porphyridii</name>
    <dbReference type="NCBI Taxonomy" id="1852017"/>
    <lineage>
        <taxon>Bacteria</taxon>
        <taxon>Pseudomonadati</taxon>
        <taxon>Pseudomonadota</taxon>
        <taxon>Alphaproteobacteria</taxon>
        <taxon>Rhodobacterales</taxon>
        <taxon>Roseobacteraceae</taxon>
        <taxon>Rhodophyticola</taxon>
    </lineage>
</organism>
<name>A0A3L9XYI4_9RHOB</name>
<accession>A0A3L9XYI4</accession>
<dbReference type="InterPro" id="IPR029033">
    <property type="entry name" value="His_PPase_superfam"/>
</dbReference>
<sequence length="166" mass="18287">MSLTLILIRHAKSDWDDPTLDDHDRPLNERGRRDAPRIGAWLRAKGHVPVAAMISTAVRAAETWARLGFDTVQASYHHRLYHAPAPVMLGTLATARSDAPVVAMVGHNPGIAECAERLLAHSPDHARFSDYPTCATLVARFDAANWSDIHWGTGTVLDFATPHDLR</sequence>
<dbReference type="Gene3D" id="3.40.50.1240">
    <property type="entry name" value="Phosphoglycerate mutase-like"/>
    <property type="match status" value="1"/>
</dbReference>
<comment type="caution">
    <text evidence="1">The sequence shown here is derived from an EMBL/GenBank/DDBJ whole genome shotgun (WGS) entry which is preliminary data.</text>
</comment>
<dbReference type="PANTHER" id="PTHR47623:SF1">
    <property type="entry name" value="OS09G0287300 PROTEIN"/>
    <property type="match status" value="1"/>
</dbReference>
<dbReference type="Pfam" id="PF00300">
    <property type="entry name" value="His_Phos_1"/>
    <property type="match status" value="1"/>
</dbReference>
<dbReference type="RefSeq" id="WP_121899012.1">
    <property type="nucleotide sequence ID" value="NZ_RCNT01000008.1"/>
</dbReference>
<dbReference type="AlphaFoldDB" id="A0A3L9XYI4"/>
<dbReference type="EMBL" id="RCNT01000008">
    <property type="protein sequence ID" value="RMA41292.1"/>
    <property type="molecule type" value="Genomic_DNA"/>
</dbReference>
<evidence type="ECO:0000313" key="2">
    <source>
        <dbReference type="Proteomes" id="UP000281343"/>
    </source>
</evidence>
<dbReference type="SMART" id="SM00855">
    <property type="entry name" value="PGAM"/>
    <property type="match status" value="1"/>
</dbReference>
<dbReference type="CDD" id="cd07067">
    <property type="entry name" value="HP_PGM_like"/>
    <property type="match status" value="1"/>
</dbReference>
<dbReference type="SUPFAM" id="SSF53254">
    <property type="entry name" value="Phosphoglycerate mutase-like"/>
    <property type="match status" value="1"/>
</dbReference>
<proteinExistence type="predicted"/>